<accession>A0AAD8BG05</accession>
<feature type="transmembrane region" description="Helical" evidence="2">
    <location>
        <begin position="268"/>
        <end position="289"/>
    </location>
</feature>
<gene>
    <name evidence="3" type="ORF">Bpfe_016683</name>
</gene>
<feature type="transmembrane region" description="Helical" evidence="2">
    <location>
        <begin position="130"/>
        <end position="151"/>
    </location>
</feature>
<dbReference type="EMBL" id="JASAOG010000082">
    <property type="protein sequence ID" value="KAK0053939.1"/>
    <property type="molecule type" value="Genomic_DNA"/>
</dbReference>
<feature type="transmembrane region" description="Helical" evidence="2">
    <location>
        <begin position="542"/>
        <end position="563"/>
    </location>
</feature>
<feature type="transmembrane region" description="Helical" evidence="2">
    <location>
        <begin position="163"/>
        <end position="185"/>
    </location>
</feature>
<keyword evidence="2" id="KW-0812">Transmembrane</keyword>
<evidence type="ECO:0000256" key="1">
    <source>
        <dbReference type="SAM" id="MobiDB-lite"/>
    </source>
</evidence>
<reference evidence="3" key="2">
    <citation type="submission" date="2023-04" db="EMBL/GenBank/DDBJ databases">
        <authorList>
            <person name="Bu L."/>
            <person name="Lu L."/>
            <person name="Laidemitt M.R."/>
            <person name="Zhang S.M."/>
            <person name="Mutuku M."/>
            <person name="Mkoji G."/>
            <person name="Steinauer M."/>
            <person name="Loker E.S."/>
        </authorList>
    </citation>
    <scope>NUCLEOTIDE SEQUENCE</scope>
    <source>
        <strain evidence="3">KasaAsao</strain>
        <tissue evidence="3">Whole Snail</tissue>
    </source>
</reference>
<feature type="compositionally biased region" description="Basic and acidic residues" evidence="1">
    <location>
        <begin position="393"/>
        <end position="404"/>
    </location>
</feature>
<evidence type="ECO:0000313" key="4">
    <source>
        <dbReference type="Proteomes" id="UP001233172"/>
    </source>
</evidence>
<keyword evidence="4" id="KW-1185">Reference proteome</keyword>
<evidence type="ECO:0000256" key="2">
    <source>
        <dbReference type="SAM" id="Phobius"/>
    </source>
</evidence>
<proteinExistence type="predicted"/>
<dbReference type="AlphaFoldDB" id="A0AAD8BG05"/>
<keyword evidence="2" id="KW-1133">Transmembrane helix</keyword>
<dbReference type="PANTHER" id="PTHR35555:SF3">
    <property type="entry name" value="ENDONUCLEASE-REVERSE TRANSCRIPTASE"/>
    <property type="match status" value="1"/>
</dbReference>
<feature type="region of interest" description="Disordered" evidence="1">
    <location>
        <begin position="389"/>
        <end position="408"/>
    </location>
</feature>
<feature type="transmembrane region" description="Helical" evidence="2">
    <location>
        <begin position="516"/>
        <end position="536"/>
    </location>
</feature>
<organism evidence="3 4">
    <name type="scientific">Biomphalaria pfeifferi</name>
    <name type="common">Bloodfluke planorb</name>
    <name type="synonym">Freshwater snail</name>
    <dbReference type="NCBI Taxonomy" id="112525"/>
    <lineage>
        <taxon>Eukaryota</taxon>
        <taxon>Metazoa</taxon>
        <taxon>Spiralia</taxon>
        <taxon>Lophotrochozoa</taxon>
        <taxon>Mollusca</taxon>
        <taxon>Gastropoda</taxon>
        <taxon>Heterobranchia</taxon>
        <taxon>Euthyneura</taxon>
        <taxon>Panpulmonata</taxon>
        <taxon>Hygrophila</taxon>
        <taxon>Lymnaeoidea</taxon>
        <taxon>Planorbidae</taxon>
        <taxon>Biomphalaria</taxon>
    </lineage>
</organism>
<evidence type="ECO:0000313" key="3">
    <source>
        <dbReference type="EMBL" id="KAK0053939.1"/>
    </source>
</evidence>
<protein>
    <submittedName>
        <fullName evidence="3">Uncharacterized protein</fullName>
    </submittedName>
</protein>
<feature type="transmembrane region" description="Helical" evidence="2">
    <location>
        <begin position="603"/>
        <end position="625"/>
    </location>
</feature>
<keyword evidence="2" id="KW-0472">Membrane</keyword>
<dbReference type="Proteomes" id="UP001233172">
    <property type="component" value="Unassembled WGS sequence"/>
</dbReference>
<dbReference type="PANTHER" id="PTHR35555">
    <property type="entry name" value="ENDONUCLEASE-REVERSE TRANSCRIPTASE"/>
    <property type="match status" value="1"/>
</dbReference>
<sequence>MAFICDRGTFNYKEFNTRPRRSIPALENVQNYGNVTGWNPWIRGGQSPSAVPINECTKDIYEMVLKQRLHIQNPDRLLTESNSGSANDEEFLQSHVDMPPKLPNWIWSTLVAVLGIKTSKQQCLCLAKGLRILTLLAAATFGISGLVFNVFDSLSSFYKTSVLVTIAKSIIGLYWIGIGIYANALAERLFSNKRMIDCIRLHSKTFLKISTSLIVVVLSVAVVSTNLYTNTYLLDEEHLGNQTNPMDSNCASLSRSMPLCQIYFASKVVYSFLCLTWNLLVACISLSVCRTHTISIRRFMKELMYDTKIFEEFCKIQALEKQQLQSQRDQSFIPEDQSQNFHEYDVWHDDIAHLDNGSHIEPPQNAKLLRTLRVVRQNTRSQLFNETLTRVPESPRENVPDRSRNNSSTKWTLAGATLFLHPQSPSTDEDEATPAQRNKAYNSIPDLGRFGNGQSCKPSAQELSNTDFESPEPQFSETKLCFSGQRPPIMRNEDLMFTYFQLLRRLSSTSRLMQRWVSNWITFIMFWCALLIVYWTTHTPEISGIVQFLTPIIALGLITSAYAEVNFEGERLLKCVLPTEERMPVLYYIQNTKLELKIFSFTMTYNTIVTVVAGIAVTFASQIILDKFFK</sequence>
<reference evidence="3" key="1">
    <citation type="journal article" date="2023" name="PLoS Negl. Trop. Dis.">
        <title>A genome sequence for Biomphalaria pfeifferi, the major vector snail for the human-infecting parasite Schistosoma mansoni.</title>
        <authorList>
            <person name="Bu L."/>
            <person name="Lu L."/>
            <person name="Laidemitt M.R."/>
            <person name="Zhang S.M."/>
            <person name="Mutuku M."/>
            <person name="Mkoji G."/>
            <person name="Steinauer M."/>
            <person name="Loker E.S."/>
        </authorList>
    </citation>
    <scope>NUCLEOTIDE SEQUENCE</scope>
    <source>
        <strain evidence="3">KasaAsao</strain>
    </source>
</reference>
<name>A0AAD8BG05_BIOPF</name>
<feature type="transmembrane region" description="Helical" evidence="2">
    <location>
        <begin position="206"/>
        <end position="228"/>
    </location>
</feature>
<comment type="caution">
    <text evidence="3">The sequence shown here is derived from an EMBL/GenBank/DDBJ whole genome shotgun (WGS) entry which is preliminary data.</text>
</comment>